<organism evidence="3">
    <name type="scientific">Guillardia theta</name>
    <name type="common">Cryptophyte</name>
    <name type="synonym">Cryptomonas phi</name>
    <dbReference type="NCBI Taxonomy" id="55529"/>
    <lineage>
        <taxon>Eukaryota</taxon>
        <taxon>Cryptophyceae</taxon>
        <taxon>Pyrenomonadales</taxon>
        <taxon>Geminigeraceae</taxon>
        <taxon>Guillardia</taxon>
    </lineage>
</organism>
<evidence type="ECO:0000256" key="2">
    <source>
        <dbReference type="SAM" id="MobiDB-lite"/>
    </source>
</evidence>
<reference evidence="3" key="1">
    <citation type="submission" date="2021-01" db="EMBL/GenBank/DDBJ databases">
        <authorList>
            <person name="Corre E."/>
            <person name="Pelletier E."/>
            <person name="Niang G."/>
            <person name="Scheremetjew M."/>
            <person name="Finn R."/>
            <person name="Kale V."/>
            <person name="Holt S."/>
            <person name="Cochrane G."/>
            <person name="Meng A."/>
            <person name="Brown T."/>
            <person name="Cohen L."/>
        </authorList>
    </citation>
    <scope>NUCLEOTIDE SEQUENCE</scope>
    <source>
        <strain evidence="3">CCMP 2712</strain>
    </source>
</reference>
<sequence length="131" mass="14807">MTRSKSMTVLGNRNTRKNMHTDRMSGAAYYSTTKKHGAGKGNWGRPGDELSVPSIDEQDPAYDSADELFQKAFGTSPPSTSSFDWSAVQDLSDEDQMAMNEIEDAMREEWMRNYEKEAEDISDEAEEFFGQ</sequence>
<proteinExistence type="predicted"/>
<evidence type="ECO:0000256" key="1">
    <source>
        <dbReference type="SAM" id="Coils"/>
    </source>
</evidence>
<evidence type="ECO:0000313" key="3">
    <source>
        <dbReference type="EMBL" id="CAE2335590.1"/>
    </source>
</evidence>
<gene>
    <name evidence="3" type="ORF">GTHE00462_LOCUS35937</name>
</gene>
<feature type="compositionally biased region" description="Polar residues" evidence="2">
    <location>
        <begin position="1"/>
        <end position="13"/>
    </location>
</feature>
<evidence type="ECO:0008006" key="4">
    <source>
        <dbReference type="Google" id="ProtNLM"/>
    </source>
</evidence>
<dbReference type="EMBL" id="HBKN01045923">
    <property type="protein sequence ID" value="CAE2335590.1"/>
    <property type="molecule type" value="Transcribed_RNA"/>
</dbReference>
<dbReference type="AlphaFoldDB" id="A0A7S4PHR5"/>
<accession>A0A7S4PHR5</accession>
<name>A0A7S4PHR5_GUITH</name>
<feature type="coiled-coil region" evidence="1">
    <location>
        <begin position="88"/>
        <end position="131"/>
    </location>
</feature>
<keyword evidence="1" id="KW-0175">Coiled coil</keyword>
<protein>
    <recommendedName>
        <fullName evidence="4">Hyaluronan/mRNA-binding protein domain-containing protein</fullName>
    </recommendedName>
</protein>
<feature type="region of interest" description="Disordered" evidence="2">
    <location>
        <begin position="1"/>
        <end position="59"/>
    </location>
</feature>